<dbReference type="Gene3D" id="3.40.50.80">
    <property type="entry name" value="Nucleotide-binding domain of ferredoxin-NADP reductase (FNR) module"/>
    <property type="match status" value="1"/>
</dbReference>
<dbReference type="SUPFAM" id="SSF52343">
    <property type="entry name" value="Ferredoxin reductase-like, C-terminal NADP-linked domain"/>
    <property type="match status" value="1"/>
</dbReference>
<feature type="domain" description="Dihydroorotate dehydrogenase electron transfer subunit iron-sulphur cluster binding" evidence="1">
    <location>
        <begin position="46"/>
        <end position="84"/>
    </location>
</feature>
<dbReference type="PANTHER" id="PTHR43513:SF3">
    <property type="entry name" value="DIHYDROOROTATE DEHYDROGENASE B (NAD(+)), ELECTRON TRANSFER SUBUNIT-RELATED"/>
    <property type="match status" value="1"/>
</dbReference>
<accession>A0ABU5CHZ7</accession>
<dbReference type="RefSeq" id="WP_320384653.1">
    <property type="nucleotide sequence ID" value="NZ_JAROCA020000001.1"/>
</dbReference>
<proteinExistence type="predicted"/>
<dbReference type="Proteomes" id="UP001228376">
    <property type="component" value="Unassembled WGS sequence"/>
</dbReference>
<keyword evidence="3" id="KW-1185">Reference proteome</keyword>
<name>A0ABU5CHZ7_9BACI</name>
<evidence type="ECO:0000313" key="3">
    <source>
        <dbReference type="Proteomes" id="UP001228376"/>
    </source>
</evidence>
<dbReference type="InterPro" id="IPR019480">
    <property type="entry name" value="Dihydroorotate_DH_Fe-S-bd"/>
</dbReference>
<dbReference type="EMBL" id="JAROCA020000001">
    <property type="protein sequence ID" value="MDY0405945.1"/>
    <property type="molecule type" value="Genomic_DNA"/>
</dbReference>
<dbReference type="InterPro" id="IPR037117">
    <property type="entry name" value="Dihydroorotate_DH_ele_sf"/>
</dbReference>
<gene>
    <name evidence="2" type="ORF">P5G51_011580</name>
</gene>
<dbReference type="InterPro" id="IPR050353">
    <property type="entry name" value="PyrK_electron_transfer"/>
</dbReference>
<sequence length="86" mass="9139">MGEKGFVTSILPANKEIDTFYACGPLPMLKAVSVKLQNVSGFLSLEERMGCGIGACMACMIPANNDSGYKKICQDGPVFSAKEVCL</sequence>
<protein>
    <recommendedName>
        <fullName evidence="1">Dihydroorotate dehydrogenase electron transfer subunit iron-sulphur cluster binding domain-containing protein</fullName>
    </recommendedName>
</protein>
<dbReference type="InterPro" id="IPR039261">
    <property type="entry name" value="FNR_nucleotide-bd"/>
</dbReference>
<dbReference type="Gene3D" id="2.10.240.10">
    <property type="entry name" value="Dihydroorotate dehydrogenase, electron transfer subunit"/>
    <property type="match status" value="1"/>
</dbReference>
<evidence type="ECO:0000313" key="2">
    <source>
        <dbReference type="EMBL" id="MDY0405945.1"/>
    </source>
</evidence>
<reference evidence="2 3" key="1">
    <citation type="submission" date="2023-10" db="EMBL/GenBank/DDBJ databases">
        <title>179-bfca-hs.</title>
        <authorList>
            <person name="Miliotis G."/>
            <person name="Sengupta P."/>
            <person name="Hameed A."/>
            <person name="Chuvochina M."/>
            <person name="Mcdonagh F."/>
            <person name="Simpson A.C."/>
            <person name="Singh N.K."/>
            <person name="Rekha P.D."/>
            <person name="Raman K."/>
            <person name="Hugenholtz P."/>
            <person name="Venkateswaran K."/>
        </authorList>
    </citation>
    <scope>NUCLEOTIDE SEQUENCE [LARGE SCALE GENOMIC DNA]</scope>
    <source>
        <strain evidence="2 3">179-BFC-A-HS</strain>
    </source>
</reference>
<dbReference type="PANTHER" id="PTHR43513">
    <property type="entry name" value="DIHYDROOROTATE DEHYDROGENASE B (NAD(+)), ELECTRON TRANSFER SUBUNIT"/>
    <property type="match status" value="1"/>
</dbReference>
<comment type="caution">
    <text evidence="2">The sequence shown here is derived from an EMBL/GenBank/DDBJ whole genome shotgun (WGS) entry which is preliminary data.</text>
</comment>
<evidence type="ECO:0000259" key="1">
    <source>
        <dbReference type="Pfam" id="PF10418"/>
    </source>
</evidence>
<dbReference type="Pfam" id="PF10418">
    <property type="entry name" value="DHODB_Fe-S_bind"/>
    <property type="match status" value="1"/>
</dbReference>
<organism evidence="2 3">
    <name type="scientific">Tigheibacillus jepli</name>
    <dbReference type="NCBI Taxonomy" id="3035914"/>
    <lineage>
        <taxon>Bacteria</taxon>
        <taxon>Bacillati</taxon>
        <taxon>Bacillota</taxon>
        <taxon>Bacilli</taxon>
        <taxon>Bacillales</taxon>
        <taxon>Bacillaceae</taxon>
        <taxon>Tigheibacillus</taxon>
    </lineage>
</organism>